<dbReference type="Proteomes" id="UP000694906">
    <property type="component" value="Unplaced"/>
</dbReference>
<dbReference type="PANTHER" id="PTHR11361:SF21">
    <property type="entry name" value="MUTS PROTEIN HOMOLOG 4"/>
    <property type="match status" value="1"/>
</dbReference>
<protein>
    <submittedName>
        <fullName evidence="9">MutS protein homolog 4 isoform X8</fullName>
    </submittedName>
</protein>
<evidence type="ECO:0000256" key="4">
    <source>
        <dbReference type="ARBA" id="ARBA00023125"/>
    </source>
</evidence>
<accession>A0AAX6SQA2</accession>
<keyword evidence="5" id="KW-0469">Meiosis</keyword>
<dbReference type="InterPro" id="IPR027417">
    <property type="entry name" value="P-loop_NTPase"/>
</dbReference>
<evidence type="ECO:0000256" key="1">
    <source>
        <dbReference type="ARBA" id="ARBA00006271"/>
    </source>
</evidence>
<dbReference type="InterPro" id="IPR000432">
    <property type="entry name" value="DNA_mismatch_repair_MutS_C"/>
</dbReference>
<feature type="region of interest" description="Disordered" evidence="6">
    <location>
        <begin position="117"/>
        <end position="147"/>
    </location>
</feature>
<dbReference type="Gene3D" id="3.30.420.110">
    <property type="entry name" value="MutS, connector domain"/>
    <property type="match status" value="1"/>
</dbReference>
<dbReference type="PROSITE" id="PS00486">
    <property type="entry name" value="DNA_MISMATCH_REPAIR_2"/>
    <property type="match status" value="1"/>
</dbReference>
<dbReference type="SMART" id="SM00534">
    <property type="entry name" value="MUTSac"/>
    <property type="match status" value="1"/>
</dbReference>
<dbReference type="InterPro" id="IPR007696">
    <property type="entry name" value="DNA_mismatch_repair_MutS_core"/>
</dbReference>
<dbReference type="Gene3D" id="3.40.50.300">
    <property type="entry name" value="P-loop containing nucleotide triphosphate hydrolases"/>
    <property type="match status" value="1"/>
</dbReference>
<dbReference type="Pfam" id="PF05188">
    <property type="entry name" value="MutS_II"/>
    <property type="match status" value="1"/>
</dbReference>
<dbReference type="InterPro" id="IPR036678">
    <property type="entry name" value="MutS_con_dom_sf"/>
</dbReference>
<feature type="region of interest" description="Disordered" evidence="6">
    <location>
        <begin position="1"/>
        <end position="72"/>
    </location>
</feature>
<keyword evidence="8" id="KW-1185">Reference proteome</keyword>
<sequence>MLRPDVSSTTPSAPAASSSSSGGAPLQGLRPFLGPQEIPASRRSAQASISSQPGSSGGAGDRSSSSSTGCPGFPESCPAPGSYFGNKRSYAANVVTSNFTFGTSSSSARETNCPQVLKTPLSAGNPQRSGYKSWTPQMGHSATSSSSVSAHSPSVIVAVVEGRGLARGEIGMASIDLKCPQIILSQFADNTTYAKVITKLKILSPLEIIMSNTACVVGNSTKLFTLITENFKVNAAESKITNLIYLKHTLELVAPLKTSLKNCNTPLLKAYYGSLEDTRFEIILEKIKTVINDDVRYMKGYLNMRTQKCYAVRSNINEFLDIARRTYTEIVDDIAGMISQLADKYNLPLRTSFSSARGFFIQMTTDSAVLPSDQLPSEFIKISKVKNSYSFTSTDLIKMNERCQESLREIYHMTYMVVCKLLSEIYEHIHCLYKLSDTVSMLDMLLSFAHACTLSDYVRPEFTDTLAIKQGWHPILEKISVEKPVANNTYITEGSNFLIITGPNMSGKSTYLKQIALCQIMAQIGSYVPAEYSSFRIAEQIFTRISTDDDIETNSSTFMKEMKEIAYILHNANHKSLILIDELGRGTNTEEGIGICYAVCEYLLSLKAFTLFATHFLELCHIDVLYPNVENMHFEVQHVKNTSRNKEAILYTYKLSKGLTEEKNYGLKAAEVSSLPLSIVLDAKEITTQITRQILHNQRSTPEMERQRAVYHLATRLVQAARNSRLDPDSLRMYLSKLKKKYEEDLSRAEQVSEKTEE</sequence>
<keyword evidence="3" id="KW-0067">ATP-binding</keyword>
<dbReference type="InterPro" id="IPR036187">
    <property type="entry name" value="DNA_mismatch_repair_MutS_sf"/>
</dbReference>
<dbReference type="InterPro" id="IPR007861">
    <property type="entry name" value="DNA_mismatch_repair_MutS_clamp"/>
</dbReference>
<evidence type="ECO:0000259" key="7">
    <source>
        <dbReference type="PROSITE" id="PS00486"/>
    </source>
</evidence>
<dbReference type="Pfam" id="PF05190">
    <property type="entry name" value="MutS_IV"/>
    <property type="match status" value="1"/>
</dbReference>
<evidence type="ECO:0000256" key="2">
    <source>
        <dbReference type="ARBA" id="ARBA00022741"/>
    </source>
</evidence>
<feature type="compositionally biased region" description="Low complexity" evidence="6">
    <location>
        <begin position="38"/>
        <end position="54"/>
    </location>
</feature>
<dbReference type="InterPro" id="IPR007860">
    <property type="entry name" value="DNA_mmatch_repair_MutS_con_dom"/>
</dbReference>
<dbReference type="GeneID" id="101709577"/>
<evidence type="ECO:0000256" key="6">
    <source>
        <dbReference type="SAM" id="MobiDB-lite"/>
    </source>
</evidence>
<dbReference type="CDD" id="cd03243">
    <property type="entry name" value="ABC_MutS_homologs"/>
    <property type="match status" value="1"/>
</dbReference>
<evidence type="ECO:0000313" key="8">
    <source>
        <dbReference type="Proteomes" id="UP000694906"/>
    </source>
</evidence>
<feature type="domain" description="DNA mismatch repair proteins mutS family" evidence="7">
    <location>
        <begin position="576"/>
        <end position="592"/>
    </location>
</feature>
<dbReference type="SUPFAM" id="SSF48334">
    <property type="entry name" value="DNA repair protein MutS, domain III"/>
    <property type="match status" value="1"/>
</dbReference>
<evidence type="ECO:0000313" key="9">
    <source>
        <dbReference type="RefSeq" id="XP_021111182.1"/>
    </source>
</evidence>
<comment type="similarity">
    <text evidence="1">Belongs to the DNA mismatch repair MutS family.</text>
</comment>
<dbReference type="RefSeq" id="XP_021111182.1">
    <property type="nucleotide sequence ID" value="XM_021255523.1"/>
</dbReference>
<dbReference type="Pfam" id="PF00488">
    <property type="entry name" value="MutS_V"/>
    <property type="match status" value="1"/>
</dbReference>
<dbReference type="GO" id="GO:0006298">
    <property type="term" value="P:mismatch repair"/>
    <property type="evidence" value="ECO:0007669"/>
    <property type="project" value="InterPro"/>
</dbReference>
<keyword evidence="4" id="KW-0238">DNA-binding</keyword>
<dbReference type="GO" id="GO:0005524">
    <property type="term" value="F:ATP binding"/>
    <property type="evidence" value="ECO:0007669"/>
    <property type="project" value="UniProtKB-KW"/>
</dbReference>
<evidence type="ECO:0000256" key="5">
    <source>
        <dbReference type="ARBA" id="ARBA00023254"/>
    </source>
</evidence>
<feature type="compositionally biased region" description="Polar residues" evidence="6">
    <location>
        <begin position="122"/>
        <end position="140"/>
    </location>
</feature>
<name>A0AAX6SQA2_HETGA</name>
<gene>
    <name evidence="9" type="primary">Msh4</name>
</gene>
<dbReference type="Gene3D" id="1.10.1420.10">
    <property type="match status" value="1"/>
</dbReference>
<dbReference type="FunFam" id="3.40.50.300:FF:000870">
    <property type="entry name" value="MutS protein homolog 4"/>
    <property type="match status" value="1"/>
</dbReference>
<dbReference type="FunFam" id="1.10.1420.10:FF:000043">
    <property type="entry name" value="MutS homolog 4"/>
    <property type="match status" value="1"/>
</dbReference>
<proteinExistence type="inferred from homology"/>
<dbReference type="InterPro" id="IPR045076">
    <property type="entry name" value="MutS"/>
</dbReference>
<feature type="compositionally biased region" description="Low complexity" evidence="6">
    <location>
        <begin position="7"/>
        <end position="24"/>
    </location>
</feature>
<dbReference type="GO" id="GO:0030983">
    <property type="term" value="F:mismatched DNA binding"/>
    <property type="evidence" value="ECO:0007669"/>
    <property type="project" value="InterPro"/>
</dbReference>
<dbReference type="SMART" id="SM00533">
    <property type="entry name" value="MUTSd"/>
    <property type="match status" value="1"/>
</dbReference>
<dbReference type="FunFam" id="1.10.1420.10:FF:000056">
    <property type="entry name" value="MutS homolog 4"/>
    <property type="match status" value="1"/>
</dbReference>
<evidence type="ECO:0000256" key="3">
    <source>
        <dbReference type="ARBA" id="ARBA00022840"/>
    </source>
</evidence>
<dbReference type="SUPFAM" id="SSF52540">
    <property type="entry name" value="P-loop containing nucleoside triphosphate hydrolases"/>
    <property type="match status" value="1"/>
</dbReference>
<dbReference type="AlphaFoldDB" id="A0AAX6SQA2"/>
<dbReference type="GO" id="GO:0007131">
    <property type="term" value="P:reciprocal meiotic recombination"/>
    <property type="evidence" value="ECO:0007669"/>
    <property type="project" value="TreeGrafter"/>
</dbReference>
<dbReference type="GO" id="GO:0005634">
    <property type="term" value="C:nucleus"/>
    <property type="evidence" value="ECO:0007669"/>
    <property type="project" value="TreeGrafter"/>
</dbReference>
<feature type="compositionally biased region" description="Low complexity" evidence="6">
    <location>
        <begin position="61"/>
        <end position="72"/>
    </location>
</feature>
<keyword evidence="2" id="KW-0547">Nucleotide-binding</keyword>
<organism evidence="8 9">
    <name type="scientific">Heterocephalus glaber</name>
    <name type="common">Naked mole rat</name>
    <dbReference type="NCBI Taxonomy" id="10181"/>
    <lineage>
        <taxon>Eukaryota</taxon>
        <taxon>Metazoa</taxon>
        <taxon>Chordata</taxon>
        <taxon>Craniata</taxon>
        <taxon>Vertebrata</taxon>
        <taxon>Euteleostomi</taxon>
        <taxon>Mammalia</taxon>
        <taxon>Eutheria</taxon>
        <taxon>Euarchontoglires</taxon>
        <taxon>Glires</taxon>
        <taxon>Rodentia</taxon>
        <taxon>Hystricomorpha</taxon>
        <taxon>Bathyergidae</taxon>
        <taxon>Heterocephalus</taxon>
    </lineage>
</organism>
<dbReference type="PANTHER" id="PTHR11361">
    <property type="entry name" value="DNA MISMATCH REPAIR PROTEIN MUTS FAMILY MEMBER"/>
    <property type="match status" value="1"/>
</dbReference>
<reference evidence="9" key="1">
    <citation type="submission" date="2025-08" db="UniProtKB">
        <authorList>
            <consortium name="RefSeq"/>
        </authorList>
    </citation>
    <scope>IDENTIFICATION</scope>
</reference>
<dbReference type="GO" id="GO:0140664">
    <property type="term" value="F:ATP-dependent DNA damage sensor activity"/>
    <property type="evidence" value="ECO:0007669"/>
    <property type="project" value="InterPro"/>
</dbReference>
<dbReference type="CTD" id="4438"/>